<dbReference type="Proteomes" id="UP000199649">
    <property type="component" value="Chromosome I"/>
</dbReference>
<keyword evidence="1" id="KW-1133">Transmembrane helix</keyword>
<sequence length="233" mass="24805">MRWNGSVHRIRRLFLPIDALGPADTAGRIAQLLVGLFLYGIALALLVRAALGVGPWDVLSLGIANHLPMSYGTATVVVSGLVLLLWIPLRQRPGIGTLGNALLVGPAADLGLWLIPQPTELWAQALMLAGSILLLSIATGIYIAPRLGPGPRDGLMTGIVRLTGWPIWIVRTLIEGSALLIGWLLGGPVGLGTVIFAFGVGPLIGVFLPFFERRRARTEERVRLARAGGVQGR</sequence>
<keyword evidence="1" id="KW-0472">Membrane</keyword>
<dbReference type="InterPro" id="IPR038750">
    <property type="entry name" value="YczE/YyaS-like"/>
</dbReference>
<feature type="transmembrane region" description="Helical" evidence="1">
    <location>
        <begin position="71"/>
        <end position="89"/>
    </location>
</feature>
<gene>
    <name evidence="2" type="ORF">SAMN04489719_1584</name>
</gene>
<keyword evidence="3" id="KW-1185">Reference proteome</keyword>
<accession>A0A1H1PLD2</accession>
<evidence type="ECO:0000313" key="2">
    <source>
        <dbReference type="EMBL" id="SDS11914.1"/>
    </source>
</evidence>
<dbReference type="PANTHER" id="PTHR40078:SF1">
    <property type="entry name" value="INTEGRAL MEMBRANE PROTEIN"/>
    <property type="match status" value="1"/>
</dbReference>
<name>A0A1H1PLD2_9MICO</name>
<dbReference type="STRING" id="684552.SAMN04489719_1584"/>
<protein>
    <recommendedName>
        <fullName evidence="4">Membrane protein YczE</fullName>
    </recommendedName>
</protein>
<evidence type="ECO:0000313" key="3">
    <source>
        <dbReference type="Proteomes" id="UP000199649"/>
    </source>
</evidence>
<feature type="transmembrane region" description="Helical" evidence="1">
    <location>
        <begin position="165"/>
        <end position="185"/>
    </location>
</feature>
<dbReference type="EMBL" id="LT629734">
    <property type="protein sequence ID" value="SDS11914.1"/>
    <property type="molecule type" value="Genomic_DNA"/>
</dbReference>
<dbReference type="PANTHER" id="PTHR40078">
    <property type="entry name" value="INTEGRAL MEMBRANE PROTEIN-RELATED"/>
    <property type="match status" value="1"/>
</dbReference>
<dbReference type="Pfam" id="PF19700">
    <property type="entry name" value="DUF6198"/>
    <property type="match status" value="1"/>
</dbReference>
<feature type="transmembrane region" description="Helical" evidence="1">
    <location>
        <begin position="32"/>
        <end position="51"/>
    </location>
</feature>
<proteinExistence type="predicted"/>
<reference evidence="3" key="1">
    <citation type="submission" date="2016-10" db="EMBL/GenBank/DDBJ databases">
        <authorList>
            <person name="Varghese N."/>
            <person name="Submissions S."/>
        </authorList>
    </citation>
    <scope>NUCLEOTIDE SEQUENCE [LARGE SCALE GENOMIC DNA]</scope>
    <source>
        <strain evidence="3">DSM 22965</strain>
    </source>
</reference>
<evidence type="ECO:0000256" key="1">
    <source>
        <dbReference type="SAM" id="Phobius"/>
    </source>
</evidence>
<keyword evidence="1" id="KW-0812">Transmembrane</keyword>
<dbReference type="AlphaFoldDB" id="A0A1H1PLD2"/>
<feature type="transmembrane region" description="Helical" evidence="1">
    <location>
        <begin position="191"/>
        <end position="211"/>
    </location>
</feature>
<feature type="transmembrane region" description="Helical" evidence="1">
    <location>
        <begin position="96"/>
        <end position="115"/>
    </location>
</feature>
<organism evidence="2 3">
    <name type="scientific">Agrococcus carbonis</name>
    <dbReference type="NCBI Taxonomy" id="684552"/>
    <lineage>
        <taxon>Bacteria</taxon>
        <taxon>Bacillati</taxon>
        <taxon>Actinomycetota</taxon>
        <taxon>Actinomycetes</taxon>
        <taxon>Micrococcales</taxon>
        <taxon>Microbacteriaceae</taxon>
        <taxon>Agrococcus</taxon>
    </lineage>
</organism>
<evidence type="ECO:0008006" key="4">
    <source>
        <dbReference type="Google" id="ProtNLM"/>
    </source>
</evidence>
<feature type="transmembrane region" description="Helical" evidence="1">
    <location>
        <begin position="121"/>
        <end position="144"/>
    </location>
</feature>